<dbReference type="EMBL" id="JAWZYT010003242">
    <property type="protein sequence ID" value="KAK4299423.1"/>
    <property type="molecule type" value="Genomic_DNA"/>
</dbReference>
<accession>A0AAE1P117</accession>
<gene>
    <name evidence="2" type="ORF">Pmani_028299</name>
</gene>
<comment type="caution">
    <text evidence="2">The sequence shown here is derived from an EMBL/GenBank/DDBJ whole genome shotgun (WGS) entry which is preliminary data.</text>
</comment>
<evidence type="ECO:0000313" key="3">
    <source>
        <dbReference type="Proteomes" id="UP001292094"/>
    </source>
</evidence>
<evidence type="ECO:0000256" key="1">
    <source>
        <dbReference type="SAM" id="MobiDB-lite"/>
    </source>
</evidence>
<feature type="region of interest" description="Disordered" evidence="1">
    <location>
        <begin position="31"/>
        <end position="79"/>
    </location>
</feature>
<dbReference type="AlphaFoldDB" id="A0AAE1P117"/>
<name>A0AAE1P117_9EUCA</name>
<protein>
    <submittedName>
        <fullName evidence="2">Uncharacterized protein</fullName>
    </submittedName>
</protein>
<dbReference type="Proteomes" id="UP001292094">
    <property type="component" value="Unassembled WGS sequence"/>
</dbReference>
<proteinExistence type="predicted"/>
<evidence type="ECO:0000313" key="2">
    <source>
        <dbReference type="EMBL" id="KAK4299423.1"/>
    </source>
</evidence>
<sequence>MDYQHHYEVKSSTITTTSATIKSSLSLPSLPSYQKATHPSPPHHLSTPCPYPTPILPKSHPSTPSPPPPKHSLSLPYPLLPPPPTPPAINVREGHGCNGSVSPCWSHYRCVTGPRQLFVPLTYDHAQGGSMMGAGNGLKMGYDGCWGGCLEWVKNGISWVLGMG</sequence>
<organism evidence="2 3">
    <name type="scientific">Petrolisthes manimaculis</name>
    <dbReference type="NCBI Taxonomy" id="1843537"/>
    <lineage>
        <taxon>Eukaryota</taxon>
        <taxon>Metazoa</taxon>
        <taxon>Ecdysozoa</taxon>
        <taxon>Arthropoda</taxon>
        <taxon>Crustacea</taxon>
        <taxon>Multicrustacea</taxon>
        <taxon>Malacostraca</taxon>
        <taxon>Eumalacostraca</taxon>
        <taxon>Eucarida</taxon>
        <taxon>Decapoda</taxon>
        <taxon>Pleocyemata</taxon>
        <taxon>Anomura</taxon>
        <taxon>Galatheoidea</taxon>
        <taxon>Porcellanidae</taxon>
        <taxon>Petrolisthes</taxon>
    </lineage>
</organism>
<keyword evidence="3" id="KW-1185">Reference proteome</keyword>
<reference evidence="2" key="1">
    <citation type="submission" date="2023-11" db="EMBL/GenBank/DDBJ databases">
        <title>Genome assemblies of two species of porcelain crab, Petrolisthes cinctipes and Petrolisthes manimaculis (Anomura: Porcellanidae).</title>
        <authorList>
            <person name="Angst P."/>
        </authorList>
    </citation>
    <scope>NUCLEOTIDE SEQUENCE</scope>
    <source>
        <strain evidence="2">PB745_02</strain>
        <tissue evidence="2">Gill</tissue>
    </source>
</reference>